<feature type="compositionally biased region" description="Polar residues" evidence="1">
    <location>
        <begin position="119"/>
        <end position="130"/>
    </location>
</feature>
<sequence>MLTFIQRRASWDHSDLQSLNQHQAQPITDAHTAQTLVCDLLDTGCAMFYKIQDDTGWTCNTVLKPVNWDEILFEEPDKPDFPFLELSEFNIEEGSASPHSRDRTEQTEPNPHDPHSPARSGNSRSSPDFL</sequence>
<name>A0AAW0P6F1_9GOBI</name>
<dbReference type="EMBL" id="JBBPFD010000007">
    <property type="protein sequence ID" value="KAK7918795.1"/>
    <property type="molecule type" value="Genomic_DNA"/>
</dbReference>
<comment type="caution">
    <text evidence="2">The sequence shown here is derived from an EMBL/GenBank/DDBJ whole genome shotgun (WGS) entry which is preliminary data.</text>
</comment>
<organism evidence="2 3">
    <name type="scientific">Mugilogobius chulae</name>
    <name type="common">yellowstripe goby</name>
    <dbReference type="NCBI Taxonomy" id="88201"/>
    <lineage>
        <taxon>Eukaryota</taxon>
        <taxon>Metazoa</taxon>
        <taxon>Chordata</taxon>
        <taxon>Craniata</taxon>
        <taxon>Vertebrata</taxon>
        <taxon>Euteleostomi</taxon>
        <taxon>Actinopterygii</taxon>
        <taxon>Neopterygii</taxon>
        <taxon>Teleostei</taxon>
        <taxon>Neoteleostei</taxon>
        <taxon>Acanthomorphata</taxon>
        <taxon>Gobiaria</taxon>
        <taxon>Gobiiformes</taxon>
        <taxon>Gobioidei</taxon>
        <taxon>Gobiidae</taxon>
        <taxon>Gobionellinae</taxon>
        <taxon>Mugilogobius</taxon>
    </lineage>
</organism>
<evidence type="ECO:0000256" key="1">
    <source>
        <dbReference type="SAM" id="MobiDB-lite"/>
    </source>
</evidence>
<dbReference type="AlphaFoldDB" id="A0AAW0P6F1"/>
<feature type="compositionally biased region" description="Basic and acidic residues" evidence="1">
    <location>
        <begin position="99"/>
        <end position="116"/>
    </location>
</feature>
<gene>
    <name evidence="2" type="ORF">WMY93_010079</name>
</gene>
<protein>
    <submittedName>
        <fullName evidence="2">Uncharacterized protein</fullName>
    </submittedName>
</protein>
<proteinExistence type="predicted"/>
<accession>A0AAW0P6F1</accession>
<keyword evidence="3" id="KW-1185">Reference proteome</keyword>
<feature type="region of interest" description="Disordered" evidence="1">
    <location>
        <begin position="92"/>
        <end position="130"/>
    </location>
</feature>
<dbReference type="Proteomes" id="UP001460270">
    <property type="component" value="Unassembled WGS sequence"/>
</dbReference>
<reference evidence="3" key="1">
    <citation type="submission" date="2024-04" db="EMBL/GenBank/DDBJ databases">
        <title>Salinicola lusitanus LLJ914,a marine bacterium isolated from the Okinawa Trough.</title>
        <authorList>
            <person name="Li J."/>
        </authorList>
    </citation>
    <scope>NUCLEOTIDE SEQUENCE [LARGE SCALE GENOMIC DNA]</scope>
</reference>
<evidence type="ECO:0000313" key="3">
    <source>
        <dbReference type="Proteomes" id="UP001460270"/>
    </source>
</evidence>
<evidence type="ECO:0000313" key="2">
    <source>
        <dbReference type="EMBL" id="KAK7918795.1"/>
    </source>
</evidence>